<name>A0A3D8QC40_9HELO</name>
<evidence type="ECO:0000313" key="4">
    <source>
        <dbReference type="Proteomes" id="UP000256328"/>
    </source>
</evidence>
<dbReference type="Proteomes" id="UP000256328">
    <property type="component" value="Unassembled WGS sequence"/>
</dbReference>
<dbReference type="Pfam" id="PF25485">
    <property type="entry name" value="DUF7908"/>
    <property type="match status" value="1"/>
</dbReference>
<dbReference type="AlphaFoldDB" id="A0A3D8QC40"/>
<sequence length="725" mass="75268">MVSFLQTALAILAVCRPFQVAAVHESDADEAESCGASTGATEVVTVDYYNIYPVQISSYFSINTEVTIENYGTITVLDAPKTIITTVTATEKIPTTITAVVATPSSSFSTAIPSLIFTPIIFEIRPLIEDQRRYRDHSIYIADNGSLTSTCQDAASFVLNGTHLHSSQGLMSTSNGTSSTIFQPKTSVGGITQKFSLSKSNVLAWRNSAFSLGEARFFLNDFGKVEAVFASSVNTTNLRPVKVVALSAFDCANLSGSNSGSAAIQTASSPGGYQSVLPAATAGTKTPTTAIAVVPTTLVTLSRTSIVGYSSLPPSPQEPSTGASTPGPLYNNSTFSTISSTQSPSETSPVLEISTTTVSSSSTNTSTTALPLVTSVSSIVFNGSSSSSSPTSSLITISASKYGFNSSTIALFPTAFPTSSLATSATILPSDSSANFTYPASTLIISSTARATNSSSFVAATTSTTEYSITTSTLSTSTSSTSSVGVCGDQIAAYFSSGVYSSSISAFCYTYIGIYTTTNTTMTINDFATATATPDMVTVSATMTQTSILDVTKTVYTSSYTGGANAAKRAVETSLPSYLSQYDTAEISSACSCVYVEQTISVTDVVTAIETISTTTTEEPSTTTDLSIALATATEAVTYVSSEKLTCGSTSRGTGSTNTHAATASLQSTIYACVAVCKALSNCRSIQYNYATLNCAPRTLSIEDGALTMALSSSAYYFYDIDCFA</sequence>
<organism evidence="3 4">
    <name type="scientific">Coleophoma crateriformis</name>
    <dbReference type="NCBI Taxonomy" id="565419"/>
    <lineage>
        <taxon>Eukaryota</taxon>
        <taxon>Fungi</taxon>
        <taxon>Dikarya</taxon>
        <taxon>Ascomycota</taxon>
        <taxon>Pezizomycotina</taxon>
        <taxon>Leotiomycetes</taxon>
        <taxon>Helotiales</taxon>
        <taxon>Dermateaceae</taxon>
        <taxon>Coleophoma</taxon>
    </lineage>
</organism>
<dbReference type="InterPro" id="IPR057230">
    <property type="entry name" value="DUF7908"/>
</dbReference>
<keyword evidence="1" id="KW-0732">Signal</keyword>
<evidence type="ECO:0000256" key="1">
    <source>
        <dbReference type="SAM" id="SignalP"/>
    </source>
</evidence>
<feature type="signal peptide" evidence="1">
    <location>
        <begin position="1"/>
        <end position="22"/>
    </location>
</feature>
<feature type="chain" id="PRO_5017691727" description="DUF7908 domain-containing protein" evidence="1">
    <location>
        <begin position="23"/>
        <end position="725"/>
    </location>
</feature>
<dbReference type="EMBL" id="PDLN01000020">
    <property type="protein sequence ID" value="RDW59168.1"/>
    <property type="molecule type" value="Genomic_DNA"/>
</dbReference>
<evidence type="ECO:0000313" key="3">
    <source>
        <dbReference type="EMBL" id="RDW59168.1"/>
    </source>
</evidence>
<evidence type="ECO:0000259" key="2">
    <source>
        <dbReference type="Pfam" id="PF25485"/>
    </source>
</evidence>
<accession>A0A3D8QC40</accession>
<comment type="caution">
    <text evidence="3">The sequence shown here is derived from an EMBL/GenBank/DDBJ whole genome shotgun (WGS) entry which is preliminary data.</text>
</comment>
<proteinExistence type="predicted"/>
<keyword evidence="4" id="KW-1185">Reference proteome</keyword>
<gene>
    <name evidence="3" type="ORF">BP5796_12092</name>
</gene>
<feature type="domain" description="DUF7908" evidence="2">
    <location>
        <begin position="130"/>
        <end position="244"/>
    </location>
</feature>
<reference evidence="3 4" key="1">
    <citation type="journal article" date="2018" name="IMA Fungus">
        <title>IMA Genome-F 9: Draft genome sequence of Annulohypoxylon stygium, Aspergillus mulundensis, Berkeleyomyces basicola (syn. Thielaviopsis basicola), Ceratocystis smalleyi, two Cercospora beticola strains, Coleophoma cylindrospora, Fusarium fracticaudum, Phialophora cf. hyalina, and Morchella septimelata.</title>
        <authorList>
            <person name="Wingfield B.D."/>
            <person name="Bills G.F."/>
            <person name="Dong Y."/>
            <person name="Huang W."/>
            <person name="Nel W.J."/>
            <person name="Swalarsk-Parry B.S."/>
            <person name="Vaghefi N."/>
            <person name="Wilken P.M."/>
            <person name="An Z."/>
            <person name="de Beer Z.W."/>
            <person name="De Vos L."/>
            <person name="Chen L."/>
            <person name="Duong T.A."/>
            <person name="Gao Y."/>
            <person name="Hammerbacher A."/>
            <person name="Kikkert J.R."/>
            <person name="Li Y."/>
            <person name="Li H."/>
            <person name="Li K."/>
            <person name="Li Q."/>
            <person name="Liu X."/>
            <person name="Ma X."/>
            <person name="Naidoo K."/>
            <person name="Pethybridge S.J."/>
            <person name="Sun J."/>
            <person name="Steenkamp E.T."/>
            <person name="van der Nest M.A."/>
            <person name="van Wyk S."/>
            <person name="Wingfield M.J."/>
            <person name="Xiong C."/>
            <person name="Yue Q."/>
            <person name="Zhang X."/>
        </authorList>
    </citation>
    <scope>NUCLEOTIDE SEQUENCE [LARGE SCALE GENOMIC DNA]</scope>
    <source>
        <strain evidence="3 4">BP5796</strain>
    </source>
</reference>
<dbReference type="OrthoDB" id="3559145at2759"/>
<protein>
    <recommendedName>
        <fullName evidence="2">DUF7908 domain-containing protein</fullName>
    </recommendedName>
</protein>